<dbReference type="InterPro" id="IPR001841">
    <property type="entry name" value="Znf_RING"/>
</dbReference>
<keyword evidence="7 18" id="KW-0378">Hydrolase</keyword>
<evidence type="ECO:0000256" key="9">
    <source>
        <dbReference type="ARBA" id="ARBA00022833"/>
    </source>
</evidence>
<feature type="compositionally biased region" description="Basic and acidic residues" evidence="14">
    <location>
        <begin position="36"/>
        <end position="46"/>
    </location>
</feature>
<dbReference type="GO" id="GO:0008270">
    <property type="term" value="F:zinc ion binding"/>
    <property type="evidence" value="ECO:0007669"/>
    <property type="project" value="UniProtKB-KW"/>
</dbReference>
<dbReference type="SMART" id="SM00487">
    <property type="entry name" value="DEXDc"/>
    <property type="match status" value="1"/>
</dbReference>
<keyword evidence="9" id="KW-0862">Zinc</keyword>
<keyword evidence="6 13" id="KW-0863">Zinc-finger</keyword>
<evidence type="ECO:0000256" key="14">
    <source>
        <dbReference type="SAM" id="MobiDB-lite"/>
    </source>
</evidence>
<keyword evidence="19" id="KW-1185">Reference proteome</keyword>
<keyword evidence="5" id="KW-0227">DNA damage</keyword>
<dbReference type="InterPro" id="IPR050628">
    <property type="entry name" value="SNF2_RAD54_helicase_TF"/>
</dbReference>
<evidence type="ECO:0000256" key="2">
    <source>
        <dbReference type="ARBA" id="ARBA00007025"/>
    </source>
</evidence>
<keyword evidence="11" id="KW-0234">DNA repair</keyword>
<dbReference type="InterPro" id="IPR000330">
    <property type="entry name" value="SNF2_N"/>
</dbReference>
<name>A0A9P5TUS4_GYMJU</name>
<dbReference type="GO" id="GO:0004386">
    <property type="term" value="F:helicase activity"/>
    <property type="evidence" value="ECO:0007669"/>
    <property type="project" value="UniProtKB-KW"/>
</dbReference>
<dbReference type="InterPro" id="IPR013083">
    <property type="entry name" value="Znf_RING/FYVE/PHD"/>
</dbReference>
<dbReference type="InterPro" id="IPR014001">
    <property type="entry name" value="Helicase_ATP-bd"/>
</dbReference>
<evidence type="ECO:0000256" key="12">
    <source>
        <dbReference type="ARBA" id="ARBA00023242"/>
    </source>
</evidence>
<dbReference type="GO" id="GO:0005524">
    <property type="term" value="F:ATP binding"/>
    <property type="evidence" value="ECO:0007669"/>
    <property type="project" value="UniProtKB-KW"/>
</dbReference>
<dbReference type="InterPro" id="IPR049730">
    <property type="entry name" value="SNF2/RAD54-like_C"/>
</dbReference>
<dbReference type="InterPro" id="IPR014905">
    <property type="entry name" value="HIRAN"/>
</dbReference>
<evidence type="ECO:0000256" key="10">
    <source>
        <dbReference type="ARBA" id="ARBA00022840"/>
    </source>
</evidence>
<feature type="compositionally biased region" description="Basic and acidic residues" evidence="14">
    <location>
        <begin position="218"/>
        <end position="227"/>
    </location>
</feature>
<protein>
    <submittedName>
        <fullName evidence="18">P-loop containing nucleoside triphosphate hydrolase protein</fullName>
    </submittedName>
</protein>
<keyword evidence="8" id="KW-0347">Helicase</keyword>
<feature type="region of interest" description="Disordered" evidence="14">
    <location>
        <begin position="1"/>
        <end position="62"/>
    </location>
</feature>
<dbReference type="PROSITE" id="PS51192">
    <property type="entry name" value="HELICASE_ATP_BIND_1"/>
    <property type="match status" value="1"/>
</dbReference>
<evidence type="ECO:0000256" key="3">
    <source>
        <dbReference type="ARBA" id="ARBA00022723"/>
    </source>
</evidence>
<dbReference type="EMBL" id="JADNYJ010000002">
    <property type="protein sequence ID" value="KAF8913214.1"/>
    <property type="molecule type" value="Genomic_DNA"/>
</dbReference>
<organism evidence="18 19">
    <name type="scientific">Gymnopilus junonius</name>
    <name type="common">Spectacular rustgill mushroom</name>
    <name type="synonym">Gymnopilus spectabilis subsp. junonius</name>
    <dbReference type="NCBI Taxonomy" id="109634"/>
    <lineage>
        <taxon>Eukaryota</taxon>
        <taxon>Fungi</taxon>
        <taxon>Dikarya</taxon>
        <taxon>Basidiomycota</taxon>
        <taxon>Agaricomycotina</taxon>
        <taxon>Agaricomycetes</taxon>
        <taxon>Agaricomycetidae</taxon>
        <taxon>Agaricales</taxon>
        <taxon>Agaricineae</taxon>
        <taxon>Hymenogastraceae</taxon>
        <taxon>Gymnopilus</taxon>
    </lineage>
</organism>
<dbReference type="Pfam" id="PF08797">
    <property type="entry name" value="HIRAN"/>
    <property type="match status" value="1"/>
</dbReference>
<evidence type="ECO:0000256" key="8">
    <source>
        <dbReference type="ARBA" id="ARBA00022806"/>
    </source>
</evidence>
<dbReference type="GO" id="GO:0003676">
    <property type="term" value="F:nucleic acid binding"/>
    <property type="evidence" value="ECO:0007669"/>
    <property type="project" value="InterPro"/>
</dbReference>
<dbReference type="GO" id="GO:0005634">
    <property type="term" value="C:nucleus"/>
    <property type="evidence" value="ECO:0007669"/>
    <property type="project" value="UniProtKB-SubCell"/>
</dbReference>
<dbReference type="InterPro" id="IPR001650">
    <property type="entry name" value="Helicase_C-like"/>
</dbReference>
<dbReference type="OrthoDB" id="448448at2759"/>
<accession>A0A9P5TUS4</accession>
<dbReference type="SMART" id="SM00184">
    <property type="entry name" value="RING"/>
    <property type="match status" value="1"/>
</dbReference>
<feature type="region of interest" description="Disordered" evidence="14">
    <location>
        <begin position="193"/>
        <end position="227"/>
    </location>
</feature>
<keyword evidence="10" id="KW-0067">ATP-binding</keyword>
<evidence type="ECO:0000256" key="6">
    <source>
        <dbReference type="ARBA" id="ARBA00022771"/>
    </source>
</evidence>
<dbReference type="InterPro" id="IPR017907">
    <property type="entry name" value="Znf_RING_CS"/>
</dbReference>
<dbReference type="Pfam" id="PF00271">
    <property type="entry name" value="Helicase_C"/>
    <property type="match status" value="1"/>
</dbReference>
<evidence type="ECO:0000256" key="4">
    <source>
        <dbReference type="ARBA" id="ARBA00022741"/>
    </source>
</evidence>
<reference evidence="18" key="1">
    <citation type="submission" date="2020-11" db="EMBL/GenBank/DDBJ databases">
        <authorList>
            <consortium name="DOE Joint Genome Institute"/>
            <person name="Ahrendt S."/>
            <person name="Riley R."/>
            <person name="Andreopoulos W."/>
            <person name="LaButti K."/>
            <person name="Pangilinan J."/>
            <person name="Ruiz-duenas F.J."/>
            <person name="Barrasa J.M."/>
            <person name="Sanchez-Garcia M."/>
            <person name="Camarero S."/>
            <person name="Miyauchi S."/>
            <person name="Serrano A."/>
            <person name="Linde D."/>
            <person name="Babiker R."/>
            <person name="Drula E."/>
            <person name="Ayuso-Fernandez I."/>
            <person name="Pacheco R."/>
            <person name="Padilla G."/>
            <person name="Ferreira P."/>
            <person name="Barriuso J."/>
            <person name="Kellner H."/>
            <person name="Castanera R."/>
            <person name="Alfaro M."/>
            <person name="Ramirez L."/>
            <person name="Pisabarro A.G."/>
            <person name="Kuo A."/>
            <person name="Tritt A."/>
            <person name="Lipzen A."/>
            <person name="He G."/>
            <person name="Yan M."/>
            <person name="Ng V."/>
            <person name="Cullen D."/>
            <person name="Martin F."/>
            <person name="Rosso M.-N."/>
            <person name="Henrissat B."/>
            <person name="Hibbett D."/>
            <person name="Martinez A.T."/>
            <person name="Grigoriev I.V."/>
        </authorList>
    </citation>
    <scope>NUCLEOTIDE SEQUENCE</scope>
    <source>
        <strain evidence="18">AH 44721</strain>
    </source>
</reference>
<keyword evidence="12" id="KW-0539">Nucleus</keyword>
<keyword evidence="3" id="KW-0479">Metal-binding</keyword>
<dbReference type="PANTHER" id="PTHR45626">
    <property type="entry name" value="TRANSCRIPTION TERMINATION FACTOR 2-RELATED"/>
    <property type="match status" value="1"/>
</dbReference>
<proteinExistence type="inferred from homology"/>
<comment type="subcellular location">
    <subcellularLocation>
        <location evidence="1">Nucleus</location>
    </subcellularLocation>
</comment>
<evidence type="ECO:0000259" key="15">
    <source>
        <dbReference type="PROSITE" id="PS50089"/>
    </source>
</evidence>
<feature type="domain" description="RING-type" evidence="15">
    <location>
        <begin position="912"/>
        <end position="957"/>
    </location>
</feature>
<dbReference type="AlphaFoldDB" id="A0A9P5TUS4"/>
<evidence type="ECO:0000313" key="19">
    <source>
        <dbReference type="Proteomes" id="UP000724874"/>
    </source>
</evidence>
<dbReference type="Gene3D" id="3.40.50.10810">
    <property type="entry name" value="Tandem AAA-ATPase domain"/>
    <property type="match status" value="1"/>
</dbReference>
<dbReference type="GO" id="GO:0006281">
    <property type="term" value="P:DNA repair"/>
    <property type="evidence" value="ECO:0007669"/>
    <property type="project" value="UniProtKB-KW"/>
</dbReference>
<evidence type="ECO:0000256" key="11">
    <source>
        <dbReference type="ARBA" id="ARBA00023204"/>
    </source>
</evidence>
<keyword evidence="4" id="KW-0547">Nucleotide-binding</keyword>
<dbReference type="PROSITE" id="PS00518">
    <property type="entry name" value="ZF_RING_1"/>
    <property type="match status" value="1"/>
</dbReference>
<dbReference type="SUPFAM" id="SSF52540">
    <property type="entry name" value="P-loop containing nucleoside triphosphate hydrolases"/>
    <property type="match status" value="2"/>
</dbReference>
<gene>
    <name evidence="18" type="ORF">CPB84DRAFT_1841605</name>
</gene>
<dbReference type="CDD" id="cd18008">
    <property type="entry name" value="DEXDc_SHPRH-like"/>
    <property type="match status" value="1"/>
</dbReference>
<dbReference type="GO" id="GO:0008094">
    <property type="term" value="F:ATP-dependent activity, acting on DNA"/>
    <property type="evidence" value="ECO:0007669"/>
    <property type="project" value="TreeGrafter"/>
</dbReference>
<feature type="compositionally biased region" description="Basic and acidic residues" evidence="14">
    <location>
        <begin position="193"/>
        <end position="205"/>
    </location>
</feature>
<evidence type="ECO:0000256" key="1">
    <source>
        <dbReference type="ARBA" id="ARBA00004123"/>
    </source>
</evidence>
<feature type="domain" description="Helicase C-terminal" evidence="17">
    <location>
        <begin position="1001"/>
        <end position="1152"/>
    </location>
</feature>
<dbReference type="Gene3D" id="3.30.40.10">
    <property type="entry name" value="Zinc/RING finger domain, C3HC4 (zinc finger)"/>
    <property type="match status" value="1"/>
</dbReference>
<dbReference type="InterPro" id="IPR018957">
    <property type="entry name" value="Znf_C3HC4_RING-type"/>
</dbReference>
<evidence type="ECO:0000256" key="7">
    <source>
        <dbReference type="ARBA" id="ARBA00022801"/>
    </source>
</evidence>
<dbReference type="Pfam" id="PF00176">
    <property type="entry name" value="SNF2-rel_dom"/>
    <property type="match status" value="1"/>
</dbReference>
<dbReference type="Proteomes" id="UP000724874">
    <property type="component" value="Unassembled WGS sequence"/>
</dbReference>
<evidence type="ECO:0000259" key="16">
    <source>
        <dbReference type="PROSITE" id="PS51192"/>
    </source>
</evidence>
<dbReference type="PROSITE" id="PS50089">
    <property type="entry name" value="ZF_RING_2"/>
    <property type="match status" value="1"/>
</dbReference>
<dbReference type="PROSITE" id="PS51194">
    <property type="entry name" value="HELICASE_CTER"/>
    <property type="match status" value="1"/>
</dbReference>
<comment type="caution">
    <text evidence="18">The sequence shown here is derived from an EMBL/GenBank/DDBJ whole genome shotgun (WGS) entry which is preliminary data.</text>
</comment>
<evidence type="ECO:0000256" key="13">
    <source>
        <dbReference type="PROSITE-ProRule" id="PRU00175"/>
    </source>
</evidence>
<feature type="domain" description="Helicase ATP-binding" evidence="16">
    <location>
        <begin position="560"/>
        <end position="739"/>
    </location>
</feature>
<evidence type="ECO:0000259" key="17">
    <source>
        <dbReference type="PROSITE" id="PS51194"/>
    </source>
</evidence>
<dbReference type="Pfam" id="PF00097">
    <property type="entry name" value="zf-C3HC4"/>
    <property type="match status" value="1"/>
</dbReference>
<evidence type="ECO:0000256" key="5">
    <source>
        <dbReference type="ARBA" id="ARBA00022763"/>
    </source>
</evidence>
<evidence type="ECO:0000313" key="18">
    <source>
        <dbReference type="EMBL" id="KAF8913214.1"/>
    </source>
</evidence>
<dbReference type="SMART" id="SM00490">
    <property type="entry name" value="HELICc"/>
    <property type="match status" value="1"/>
</dbReference>
<dbReference type="GO" id="GO:0016818">
    <property type="term" value="F:hydrolase activity, acting on acid anhydrides, in phosphorus-containing anhydrides"/>
    <property type="evidence" value="ECO:0007669"/>
    <property type="project" value="InterPro"/>
</dbReference>
<dbReference type="SUPFAM" id="SSF57850">
    <property type="entry name" value="RING/U-box"/>
    <property type="match status" value="1"/>
</dbReference>
<comment type="similarity">
    <text evidence="2">Belongs to the SNF2/RAD54 helicase family.</text>
</comment>
<sequence>MSNPNVQAPNGPPDGLFFAGSDDEDITMTGAEIELEETRSLHERSESVSLPQTPPTSSPRLFPENQLLFLQDDNSDDAVIPEPLVISTRRKRSSSFLAADNSDVEIVEASSSSNIVTLSETIPGSSTFVIPIPLQREGLSPKPIAKKRRFASEVKTTPTSFVGNFPPTYLGEIIVPNAWSTVSGKDYVKANESVKVKRDQEDEPKPGPSKAKLANTTNDKKNSDGKKQTSLLNMLKSQPSKTSKKKTDTIVRLVNSKGYEFGRLPTEHSWWISKLLELDIIEIRGVMTDCPERLTTGSSLIVTLHMYILSSAFKPFKPSNKEENTVPFALNEGLETGDERTLRERKNSIVKLFDMLGLKARAGVNTKGKKYNAQTEEDALKRLAKRPVKKVKEIVGDGEEIEVDDAEELSKNDIDEIFTKAQRNDRNLAEMEPAETFSLTLRGYQKQALHWMFSIEAGTQDVREATSMHPLWSEYVFPQEPVMDGEMIDLTGDEIPFYFNPYSGELSLTFPKAERTCEGGILADGNLRASYLINLILITAIFFSLQKVGILYIIHDGVFTVLHSGHGTARCSGQSKAAKVEQCLPPVGQQKPQFSKPPFATLIVAPTSLLNQWHEELQRSSKPGALKVFVWHGQNRGDLETLIEDEEDKNTLKVVITSYGVLASEHAKTDRSGNLKSPVFEICWLRVILDEAHACKSRTSKTAKAVYALVAKRRWAVTGTPIVNRLDDLYSLLKFLDFKPWSEFSFFRSFITIPFLARDPKAIQVVQIILETILLRREKTMRDQDGKLIVELPPKEVVVEELEFTPLERRMYDSIYHSAKRNFEQLDAKGLVGKNYTHILAMLMRLRRAVLHPSLVLTKNDERTLSPEGDDRLTVNELVERLAGNGQSPTGTSSTFVENFIANLDVDDNADCPICFSEVENPVVVPGCMHQFCKDCIVSHIGICEGKKQQANCPTCSTGPLKSSELLEIIRVGENSGSSNASEPRVVLRRNNFESSTKLDALIQDLRKLRDQDPCFRAVVFSQFTSFLDLIQAALERDKFDQYRFDGTMDMKKKGAAISEFKSPSRKPKVLIISLKAGGVGLNLTFANHVYMMDCWWNAATENQAIDRVHRIGQDKTVYVKHFIVSKTIENRILQIQRRKMAVVNEAFKGSGKTDPESIQNLKIMFGDD</sequence>
<dbReference type="InterPro" id="IPR038718">
    <property type="entry name" value="SNF2-like_sf"/>
</dbReference>
<dbReference type="CDD" id="cd18793">
    <property type="entry name" value="SF2_C_SNF"/>
    <property type="match status" value="1"/>
</dbReference>
<dbReference type="PANTHER" id="PTHR45626:SF22">
    <property type="entry name" value="DNA REPAIR PROTEIN RAD5"/>
    <property type="match status" value="1"/>
</dbReference>
<dbReference type="InterPro" id="IPR027417">
    <property type="entry name" value="P-loop_NTPase"/>
</dbReference>
<dbReference type="Gene3D" id="3.40.50.300">
    <property type="entry name" value="P-loop containing nucleotide triphosphate hydrolases"/>
    <property type="match status" value="1"/>
</dbReference>
<dbReference type="SMART" id="SM00910">
    <property type="entry name" value="HIRAN"/>
    <property type="match status" value="1"/>
</dbReference>